<accession>A0A146KJ85</accession>
<name>A0A146KJ85_9EUKA</name>
<organism evidence="2">
    <name type="scientific">Trepomonas sp. PC1</name>
    <dbReference type="NCBI Taxonomy" id="1076344"/>
    <lineage>
        <taxon>Eukaryota</taxon>
        <taxon>Metamonada</taxon>
        <taxon>Diplomonadida</taxon>
        <taxon>Hexamitidae</taxon>
        <taxon>Hexamitinae</taxon>
        <taxon>Trepomonas</taxon>
    </lineage>
</organism>
<dbReference type="GO" id="GO:0006281">
    <property type="term" value="P:DNA repair"/>
    <property type="evidence" value="ECO:0007669"/>
    <property type="project" value="UniProtKB-ARBA"/>
</dbReference>
<evidence type="ECO:0000313" key="2">
    <source>
        <dbReference type="EMBL" id="JAP95329.1"/>
    </source>
</evidence>
<protein>
    <submittedName>
        <fullName evidence="2">ERCC4 domain-containing protein</fullName>
    </submittedName>
</protein>
<dbReference type="GO" id="GO:0003677">
    <property type="term" value="F:DNA binding"/>
    <property type="evidence" value="ECO:0007669"/>
    <property type="project" value="InterPro"/>
</dbReference>
<feature type="non-terminal residue" evidence="2">
    <location>
        <position position="133"/>
    </location>
</feature>
<dbReference type="EMBL" id="GDID01001277">
    <property type="protein sequence ID" value="JAP95329.1"/>
    <property type="molecule type" value="Transcribed_RNA"/>
</dbReference>
<dbReference type="SUPFAM" id="SSF52980">
    <property type="entry name" value="Restriction endonuclease-like"/>
    <property type="match status" value="1"/>
</dbReference>
<dbReference type="AlphaFoldDB" id="A0A146KJ85"/>
<proteinExistence type="predicted"/>
<dbReference type="GO" id="GO:0004518">
    <property type="term" value="F:nuclease activity"/>
    <property type="evidence" value="ECO:0007669"/>
    <property type="project" value="InterPro"/>
</dbReference>
<dbReference type="InterPro" id="IPR006166">
    <property type="entry name" value="ERCC4_domain"/>
</dbReference>
<reference evidence="2" key="1">
    <citation type="submission" date="2015-07" db="EMBL/GenBank/DDBJ databases">
        <title>Adaptation to a free-living lifestyle via gene acquisitions in the diplomonad Trepomonas sp. PC1.</title>
        <authorList>
            <person name="Xu F."/>
            <person name="Jerlstrom-Hultqvist J."/>
            <person name="Kolisko M."/>
            <person name="Simpson A.G.B."/>
            <person name="Roger A.J."/>
            <person name="Svard S.G."/>
            <person name="Andersson J.O."/>
        </authorList>
    </citation>
    <scope>NUCLEOTIDE SEQUENCE</scope>
    <source>
        <strain evidence="2">PC1</strain>
    </source>
</reference>
<dbReference type="Pfam" id="PF02732">
    <property type="entry name" value="ERCC4"/>
    <property type="match status" value="1"/>
</dbReference>
<dbReference type="Gene3D" id="3.40.50.10130">
    <property type="match status" value="1"/>
</dbReference>
<gene>
    <name evidence="2" type="ORF">TPC1_11722</name>
</gene>
<feature type="domain" description="ERCC4" evidence="1">
    <location>
        <begin position="4"/>
        <end position="56"/>
    </location>
</feature>
<feature type="non-terminal residue" evidence="2">
    <location>
        <position position="1"/>
    </location>
</feature>
<dbReference type="InterPro" id="IPR011335">
    <property type="entry name" value="Restrct_endonuc-II-like"/>
</dbReference>
<evidence type="ECO:0000259" key="1">
    <source>
        <dbReference type="Pfam" id="PF02732"/>
    </source>
</evidence>
<sequence>GDCIIYDEDKIKFAIERKTFADFLSSISDERIYYQMDNLELLPCIKFIALIIPQIADLQKITQSKLNGFFNMCKNKEIRIVILQDDQQLVQFYEQLLQELEIIEISSSMEEIQMNLVRSEAKNPLFQKFLHRR</sequence>